<dbReference type="InterPro" id="IPR001898">
    <property type="entry name" value="SLC13A/DASS"/>
</dbReference>
<feature type="transmembrane region" description="Helical" evidence="7">
    <location>
        <begin position="470"/>
        <end position="492"/>
    </location>
</feature>
<feature type="compositionally biased region" description="Basic and acidic residues" evidence="6">
    <location>
        <begin position="1"/>
        <end position="11"/>
    </location>
</feature>
<dbReference type="PANTHER" id="PTHR10283">
    <property type="entry name" value="SOLUTE CARRIER FAMILY 13 MEMBER"/>
    <property type="match status" value="1"/>
</dbReference>
<gene>
    <name evidence="8" type="ORF">OOA_13542</name>
</gene>
<evidence type="ECO:0000256" key="5">
    <source>
        <dbReference type="ARBA" id="ARBA00023136"/>
    </source>
</evidence>
<feature type="transmembrane region" description="Helical" evidence="7">
    <location>
        <begin position="25"/>
        <end position="46"/>
    </location>
</feature>
<keyword evidence="9" id="KW-1185">Reference proteome</keyword>
<comment type="caution">
    <text evidence="8">The sequence shown here is derived from an EMBL/GenBank/DDBJ whole genome shotgun (WGS) entry which is preliminary data.</text>
</comment>
<dbReference type="Pfam" id="PF00939">
    <property type="entry name" value="Na_sulph_symp"/>
    <property type="match status" value="1"/>
</dbReference>
<feature type="transmembrane region" description="Helical" evidence="7">
    <location>
        <begin position="344"/>
        <end position="362"/>
    </location>
</feature>
<dbReference type="HOGENOM" id="CLU_005170_0_1_6"/>
<keyword evidence="4 7" id="KW-1133">Transmembrane helix</keyword>
<evidence type="ECO:0000313" key="9">
    <source>
        <dbReference type="Proteomes" id="UP000009336"/>
    </source>
</evidence>
<keyword evidence="3 7" id="KW-0812">Transmembrane</keyword>
<name>K8WBX3_9GAMM</name>
<dbReference type="AlphaFoldDB" id="K8WBX3"/>
<keyword evidence="5 7" id="KW-0472">Membrane</keyword>
<feature type="transmembrane region" description="Helical" evidence="7">
    <location>
        <begin position="314"/>
        <end position="332"/>
    </location>
</feature>
<feature type="transmembrane region" description="Helical" evidence="7">
    <location>
        <begin position="145"/>
        <end position="161"/>
    </location>
</feature>
<evidence type="ECO:0000256" key="3">
    <source>
        <dbReference type="ARBA" id="ARBA00022692"/>
    </source>
</evidence>
<evidence type="ECO:0000256" key="1">
    <source>
        <dbReference type="ARBA" id="ARBA00004141"/>
    </source>
</evidence>
<feature type="region of interest" description="Disordered" evidence="6">
    <location>
        <begin position="1"/>
        <end position="22"/>
    </location>
</feature>
<organism evidence="8 9">
    <name type="scientific">Providencia burhodogranariea DSM 19968</name>
    <dbReference type="NCBI Taxonomy" id="1141662"/>
    <lineage>
        <taxon>Bacteria</taxon>
        <taxon>Pseudomonadati</taxon>
        <taxon>Pseudomonadota</taxon>
        <taxon>Gammaproteobacteria</taxon>
        <taxon>Enterobacterales</taxon>
        <taxon>Morganellaceae</taxon>
        <taxon>Providencia</taxon>
    </lineage>
</organism>
<dbReference type="RefSeq" id="WP_008912700.1">
    <property type="nucleotide sequence ID" value="NZ_KB233223.1"/>
</dbReference>
<accession>K8WBX3</accession>
<evidence type="ECO:0000256" key="7">
    <source>
        <dbReference type="SAM" id="Phobius"/>
    </source>
</evidence>
<dbReference type="STRING" id="1141662.OOA_13542"/>
<feature type="transmembrane region" description="Helical" evidence="7">
    <location>
        <begin position="236"/>
        <end position="256"/>
    </location>
</feature>
<dbReference type="InterPro" id="IPR030676">
    <property type="entry name" value="CitT-rel"/>
</dbReference>
<feature type="transmembrane region" description="Helical" evidence="7">
    <location>
        <begin position="204"/>
        <end position="224"/>
    </location>
</feature>
<evidence type="ECO:0000256" key="2">
    <source>
        <dbReference type="ARBA" id="ARBA00007349"/>
    </source>
</evidence>
<dbReference type="GO" id="GO:0005315">
    <property type="term" value="F:phosphate transmembrane transporter activity"/>
    <property type="evidence" value="ECO:0007669"/>
    <property type="project" value="TreeGrafter"/>
</dbReference>
<reference evidence="8 9" key="1">
    <citation type="journal article" date="2012" name="BMC Genomics">
        <title>Comparative genomics of bacteria in the genus Providencia isolated from wild Drosophila melanogaster.</title>
        <authorList>
            <person name="Galac M.R."/>
            <person name="Lazzaro B.P."/>
        </authorList>
    </citation>
    <scope>NUCLEOTIDE SEQUENCE [LARGE SCALE GENOMIC DNA]</scope>
    <source>
        <strain evidence="8 9">DSM 19968</strain>
    </source>
</reference>
<feature type="transmembrane region" description="Helical" evidence="7">
    <location>
        <begin position="107"/>
        <end position="124"/>
    </location>
</feature>
<feature type="transmembrane region" description="Helical" evidence="7">
    <location>
        <begin position="58"/>
        <end position="87"/>
    </location>
</feature>
<comment type="similarity">
    <text evidence="2">Belongs to the SLC13A/DASS transporter (TC 2.A.47) family. DIT1 subfamily.</text>
</comment>
<dbReference type="EMBL" id="AKKL01000037">
    <property type="protein sequence ID" value="EKT58153.1"/>
    <property type="molecule type" value="Genomic_DNA"/>
</dbReference>
<dbReference type="eggNOG" id="COG0471">
    <property type="taxonomic scope" value="Bacteria"/>
</dbReference>
<dbReference type="OrthoDB" id="5460483at2"/>
<proteinExistence type="inferred from homology"/>
<evidence type="ECO:0000313" key="8">
    <source>
        <dbReference type="EMBL" id="EKT58153.1"/>
    </source>
</evidence>
<protein>
    <submittedName>
        <fullName evidence="8">Anion transporter</fullName>
    </submittedName>
</protein>
<dbReference type="PANTHER" id="PTHR10283:SF92">
    <property type="entry name" value="LOW-AFFINITY PHOSPHATE TRANSPORTER PHO91"/>
    <property type="match status" value="1"/>
</dbReference>
<comment type="subcellular location">
    <subcellularLocation>
        <location evidence="1">Membrane</location>
        <topology evidence="1">Multi-pass membrane protein</topology>
    </subcellularLocation>
</comment>
<evidence type="ECO:0000256" key="4">
    <source>
        <dbReference type="ARBA" id="ARBA00022989"/>
    </source>
</evidence>
<sequence length="497" mass="54379">MEKTAKRDHLAKSAPSSPQKNGKKITLKAVGIPLALIVLLILFFMPTPEGLSIQGQKAIAIFCTALILWVCGSLPIYLTSMLVIVLLALTGTVEKEKTVFGTLGYDVIWLMVSAFVLTSAMIKSNIARRFALWMITNYGQTPKKALFVLVLINFCLVFFVPSTTARATLMVPICMILLEIHKAIPGKSNFGKLMMLQGVQADALATSGVMTGTAANIIAVGFINSQAGGSIGYMDWLIASFPLAIMSMTLSFLIGLKLFSFKGEVDFEGSLDKLKKERSELGALSKNEQKAMYIFIMAVFLWATESYHEDMFSFSISVYMTAVIAAILCLMPRVGLLTWNEANIKWDLMIFAAGAYAAGNALESTKGAQWLIGKMVYGLGLENMNTTLVYIIVVFICMYSHLIFTSKTVKTTILIPAIIALAKTLDMDPVTLALAASFTLTYTITLPPHSKVNTIYFSTGFFSVLEQMKYGLITCFIGASIISIAIFTWFQILGYGL</sequence>
<dbReference type="NCBIfam" id="TIGR00785">
    <property type="entry name" value="dass"/>
    <property type="match status" value="1"/>
</dbReference>
<feature type="transmembrane region" description="Helical" evidence="7">
    <location>
        <begin position="387"/>
        <end position="404"/>
    </location>
</feature>
<dbReference type="Proteomes" id="UP000009336">
    <property type="component" value="Unassembled WGS sequence"/>
</dbReference>
<dbReference type="PIRSF" id="PIRSF002457">
    <property type="entry name" value="DASS"/>
    <property type="match status" value="1"/>
</dbReference>
<dbReference type="PATRIC" id="fig|1141662.3.peg.2750"/>
<evidence type="ECO:0000256" key="6">
    <source>
        <dbReference type="SAM" id="MobiDB-lite"/>
    </source>
</evidence>
<dbReference type="GO" id="GO:0005886">
    <property type="term" value="C:plasma membrane"/>
    <property type="evidence" value="ECO:0007669"/>
    <property type="project" value="TreeGrafter"/>
</dbReference>